<proteinExistence type="predicted"/>
<keyword evidence="4 6" id="KW-0472">Membrane</keyword>
<dbReference type="Gene3D" id="1.10.3720.10">
    <property type="entry name" value="MetI-like"/>
    <property type="match status" value="1"/>
</dbReference>
<evidence type="ECO:0000313" key="7">
    <source>
        <dbReference type="EMBL" id="HIY65986.1"/>
    </source>
</evidence>
<evidence type="ECO:0000256" key="6">
    <source>
        <dbReference type="SAM" id="Phobius"/>
    </source>
</evidence>
<keyword evidence="3 6" id="KW-1133">Transmembrane helix</keyword>
<accession>A0A9D2C8C9</accession>
<organism evidence="7 8">
    <name type="scientific">Candidatus Agrococcus pullicola</name>
    <dbReference type="NCBI Taxonomy" id="2838429"/>
    <lineage>
        <taxon>Bacteria</taxon>
        <taxon>Bacillati</taxon>
        <taxon>Actinomycetota</taxon>
        <taxon>Actinomycetes</taxon>
        <taxon>Micrococcales</taxon>
        <taxon>Microbacteriaceae</taxon>
        <taxon>Agrococcus</taxon>
    </lineage>
</organism>
<dbReference type="EMBL" id="DXDC01000202">
    <property type="protein sequence ID" value="HIY65986.1"/>
    <property type="molecule type" value="Genomic_DNA"/>
</dbReference>
<feature type="region of interest" description="Disordered" evidence="5">
    <location>
        <begin position="1"/>
        <end position="22"/>
    </location>
</feature>
<evidence type="ECO:0000256" key="4">
    <source>
        <dbReference type="ARBA" id="ARBA00023136"/>
    </source>
</evidence>
<evidence type="ECO:0000313" key="8">
    <source>
        <dbReference type="Proteomes" id="UP000824005"/>
    </source>
</evidence>
<dbReference type="Proteomes" id="UP000824005">
    <property type="component" value="Unassembled WGS sequence"/>
</dbReference>
<feature type="transmembrane region" description="Helical" evidence="6">
    <location>
        <begin position="38"/>
        <end position="60"/>
    </location>
</feature>
<protein>
    <submittedName>
        <fullName evidence="7">Uncharacterized protein</fullName>
    </submittedName>
</protein>
<reference evidence="7" key="2">
    <citation type="submission" date="2021-04" db="EMBL/GenBank/DDBJ databases">
        <authorList>
            <person name="Gilroy R."/>
        </authorList>
    </citation>
    <scope>NUCLEOTIDE SEQUENCE</scope>
    <source>
        <strain evidence="7">ChiGjej1B1-98</strain>
    </source>
</reference>
<feature type="compositionally biased region" description="Basic and acidic residues" evidence="5">
    <location>
        <begin position="1"/>
        <end position="10"/>
    </location>
</feature>
<sequence length="109" mass="11500">MALVQEDRVSPPKGRPVRKISKRKQSPLNLARRGALPIGLYVILGVLIVLPILLVILSAFTTSPPRPGNIDLTGLTFENFRTVFGPGAGQAALNSLFVGVGSSVLAIAI</sequence>
<keyword evidence="2 6" id="KW-0812">Transmembrane</keyword>
<dbReference type="AlphaFoldDB" id="A0A9D2C8C9"/>
<evidence type="ECO:0000256" key="5">
    <source>
        <dbReference type="SAM" id="MobiDB-lite"/>
    </source>
</evidence>
<evidence type="ECO:0000256" key="2">
    <source>
        <dbReference type="ARBA" id="ARBA00022692"/>
    </source>
</evidence>
<gene>
    <name evidence="7" type="ORF">H9830_06885</name>
</gene>
<evidence type="ECO:0000256" key="1">
    <source>
        <dbReference type="ARBA" id="ARBA00004141"/>
    </source>
</evidence>
<dbReference type="InterPro" id="IPR035906">
    <property type="entry name" value="MetI-like_sf"/>
</dbReference>
<feature type="non-terminal residue" evidence="7">
    <location>
        <position position="109"/>
    </location>
</feature>
<evidence type="ECO:0000256" key="3">
    <source>
        <dbReference type="ARBA" id="ARBA00022989"/>
    </source>
</evidence>
<dbReference type="SUPFAM" id="SSF161098">
    <property type="entry name" value="MetI-like"/>
    <property type="match status" value="1"/>
</dbReference>
<comment type="caution">
    <text evidence="7">The sequence shown here is derived from an EMBL/GenBank/DDBJ whole genome shotgun (WGS) entry which is preliminary data.</text>
</comment>
<reference evidence="7" key="1">
    <citation type="journal article" date="2021" name="PeerJ">
        <title>Extensive microbial diversity within the chicken gut microbiome revealed by metagenomics and culture.</title>
        <authorList>
            <person name="Gilroy R."/>
            <person name="Ravi A."/>
            <person name="Getino M."/>
            <person name="Pursley I."/>
            <person name="Horton D.L."/>
            <person name="Alikhan N.F."/>
            <person name="Baker D."/>
            <person name="Gharbi K."/>
            <person name="Hall N."/>
            <person name="Watson M."/>
            <person name="Adriaenssens E.M."/>
            <person name="Foster-Nyarko E."/>
            <person name="Jarju S."/>
            <person name="Secka A."/>
            <person name="Antonio M."/>
            <person name="Oren A."/>
            <person name="Chaudhuri R.R."/>
            <person name="La Ragione R."/>
            <person name="Hildebrand F."/>
            <person name="Pallen M.J."/>
        </authorList>
    </citation>
    <scope>NUCLEOTIDE SEQUENCE</scope>
    <source>
        <strain evidence="7">ChiGjej1B1-98</strain>
    </source>
</reference>
<comment type="subcellular location">
    <subcellularLocation>
        <location evidence="1">Membrane</location>
        <topology evidence="1">Multi-pass membrane protein</topology>
    </subcellularLocation>
</comment>
<name>A0A9D2C8C9_9MICO</name>
<dbReference type="GO" id="GO:0016020">
    <property type="term" value="C:membrane"/>
    <property type="evidence" value="ECO:0007669"/>
    <property type="project" value="UniProtKB-SubCell"/>
</dbReference>